<keyword evidence="3" id="KW-0804">Transcription</keyword>
<dbReference type="PANTHER" id="PTHR43280:SF28">
    <property type="entry name" value="HTH-TYPE TRANSCRIPTIONAL ACTIVATOR RHAS"/>
    <property type="match status" value="1"/>
</dbReference>
<comment type="caution">
    <text evidence="5">The sequence shown here is derived from an EMBL/GenBank/DDBJ whole genome shotgun (WGS) entry which is preliminary data.</text>
</comment>
<keyword evidence="6" id="KW-1185">Reference proteome</keyword>
<dbReference type="Proteomes" id="UP001500185">
    <property type="component" value="Unassembled WGS sequence"/>
</dbReference>
<dbReference type="SMART" id="SM00342">
    <property type="entry name" value="HTH_ARAC"/>
    <property type="match status" value="1"/>
</dbReference>
<dbReference type="PRINTS" id="PR00032">
    <property type="entry name" value="HTHARAC"/>
</dbReference>
<dbReference type="SUPFAM" id="SSF46689">
    <property type="entry name" value="Homeodomain-like"/>
    <property type="match status" value="2"/>
</dbReference>
<evidence type="ECO:0000313" key="5">
    <source>
        <dbReference type="EMBL" id="GAA0758044.1"/>
    </source>
</evidence>
<dbReference type="Pfam" id="PF12833">
    <property type="entry name" value="HTH_18"/>
    <property type="match status" value="1"/>
</dbReference>
<dbReference type="PANTHER" id="PTHR43280">
    <property type="entry name" value="ARAC-FAMILY TRANSCRIPTIONAL REGULATOR"/>
    <property type="match status" value="1"/>
</dbReference>
<evidence type="ECO:0000256" key="3">
    <source>
        <dbReference type="ARBA" id="ARBA00023163"/>
    </source>
</evidence>
<proteinExistence type="predicted"/>
<dbReference type="PROSITE" id="PS01124">
    <property type="entry name" value="HTH_ARAC_FAMILY_2"/>
    <property type="match status" value="1"/>
</dbReference>
<accession>A0ABP3VHS3</accession>
<reference evidence="6" key="1">
    <citation type="journal article" date="2019" name="Int. J. Syst. Evol. Microbiol.">
        <title>The Global Catalogue of Microorganisms (GCM) 10K type strain sequencing project: providing services to taxonomists for standard genome sequencing and annotation.</title>
        <authorList>
            <consortium name="The Broad Institute Genomics Platform"/>
            <consortium name="The Broad Institute Genome Sequencing Center for Infectious Disease"/>
            <person name="Wu L."/>
            <person name="Ma J."/>
        </authorList>
    </citation>
    <scope>NUCLEOTIDE SEQUENCE [LARGE SCALE GENOMIC DNA]</scope>
    <source>
        <strain evidence="6">JCM 16231</strain>
    </source>
</reference>
<keyword evidence="1" id="KW-0805">Transcription regulation</keyword>
<dbReference type="Gene3D" id="1.10.10.60">
    <property type="entry name" value="Homeodomain-like"/>
    <property type="match status" value="2"/>
</dbReference>
<dbReference type="RefSeq" id="WP_224454010.1">
    <property type="nucleotide sequence ID" value="NZ_BAAAGG010000005.1"/>
</dbReference>
<dbReference type="EMBL" id="BAAAGG010000005">
    <property type="protein sequence ID" value="GAA0758044.1"/>
    <property type="molecule type" value="Genomic_DNA"/>
</dbReference>
<name>A0ABP3VHS3_9FLAO</name>
<organism evidence="5 6">
    <name type="scientific">Psychroflexus lacisalsi</name>
    <dbReference type="NCBI Taxonomy" id="503928"/>
    <lineage>
        <taxon>Bacteria</taxon>
        <taxon>Pseudomonadati</taxon>
        <taxon>Bacteroidota</taxon>
        <taxon>Flavobacteriia</taxon>
        <taxon>Flavobacteriales</taxon>
        <taxon>Flavobacteriaceae</taxon>
        <taxon>Psychroflexus</taxon>
    </lineage>
</organism>
<dbReference type="InterPro" id="IPR009057">
    <property type="entry name" value="Homeodomain-like_sf"/>
</dbReference>
<sequence>MITGKTPQTHKSLRKIETLVENRTIYSADFAEMNIYETHQKADQVYLEFDFPIIASMISGRKIMHLENKATFDFLPGESVVLPSKKKMVIDFPDATLDSPTQCMALGIDSKKIQETIDVYQNATEIEENFAMSSGLNLSPLHLNNNSQVQHLIDRLLQTFTSGHKSKDALLDVMIKELILRLLQTNARAALLDETSYLFDNNRMAFVLKYIREHFKEEISVDTLANKACMSSSHFYKTFKNTLGETPMEYLNGERLKQAKKMIRSTNHKLSEIAFSCGFNSSSYFNTQFKKQEGMTPSQFRKSILGY</sequence>
<evidence type="ECO:0000313" key="6">
    <source>
        <dbReference type="Proteomes" id="UP001500185"/>
    </source>
</evidence>
<keyword evidence="2" id="KW-0238">DNA-binding</keyword>
<evidence type="ECO:0000256" key="2">
    <source>
        <dbReference type="ARBA" id="ARBA00023125"/>
    </source>
</evidence>
<evidence type="ECO:0000259" key="4">
    <source>
        <dbReference type="PROSITE" id="PS01124"/>
    </source>
</evidence>
<dbReference type="InterPro" id="IPR020449">
    <property type="entry name" value="Tscrpt_reg_AraC-type_HTH"/>
</dbReference>
<dbReference type="PROSITE" id="PS00041">
    <property type="entry name" value="HTH_ARAC_FAMILY_1"/>
    <property type="match status" value="1"/>
</dbReference>
<feature type="domain" description="HTH araC/xylS-type" evidence="4">
    <location>
        <begin position="205"/>
        <end position="303"/>
    </location>
</feature>
<dbReference type="InterPro" id="IPR018060">
    <property type="entry name" value="HTH_AraC"/>
</dbReference>
<dbReference type="InterPro" id="IPR009594">
    <property type="entry name" value="Tscrpt_reg_HTH_AraC_N"/>
</dbReference>
<dbReference type="Pfam" id="PF06719">
    <property type="entry name" value="AraC_N"/>
    <property type="match status" value="1"/>
</dbReference>
<dbReference type="InterPro" id="IPR018062">
    <property type="entry name" value="HTH_AraC-typ_CS"/>
</dbReference>
<gene>
    <name evidence="5" type="ORF">GCM10009433_14830</name>
</gene>
<evidence type="ECO:0000256" key="1">
    <source>
        <dbReference type="ARBA" id="ARBA00023015"/>
    </source>
</evidence>
<protein>
    <recommendedName>
        <fullName evidence="4">HTH araC/xylS-type domain-containing protein</fullName>
    </recommendedName>
</protein>